<evidence type="ECO:0000256" key="1">
    <source>
        <dbReference type="ARBA" id="ARBA00006974"/>
    </source>
</evidence>
<dbReference type="Pfam" id="PF02519">
    <property type="entry name" value="Auxin_inducible"/>
    <property type="match status" value="1"/>
</dbReference>
<dbReference type="PANTHER" id="PTHR31929">
    <property type="entry name" value="SAUR-LIKE AUXIN-RESPONSIVE PROTEIN FAMILY-RELATED"/>
    <property type="match status" value="1"/>
</dbReference>
<evidence type="ECO:0000313" key="5">
    <source>
        <dbReference type="Proteomes" id="UP000032304"/>
    </source>
</evidence>
<dbReference type="Gramene" id="KJB10056">
    <property type="protein sequence ID" value="KJB10056"/>
    <property type="gene ID" value="B456_001G245000"/>
</dbReference>
<dbReference type="AlphaFoldDB" id="A0A0D2Q0L2"/>
<gene>
    <name evidence="4" type="ORF">B456_001G245000</name>
</gene>
<dbReference type="Proteomes" id="UP000032304">
    <property type="component" value="Chromosome 1"/>
</dbReference>
<dbReference type="STRING" id="29730.A0A0D2Q0L2"/>
<dbReference type="InterPro" id="IPR003676">
    <property type="entry name" value="SAUR_fam"/>
</dbReference>
<dbReference type="GO" id="GO:0009733">
    <property type="term" value="P:response to auxin"/>
    <property type="evidence" value="ECO:0007669"/>
    <property type="project" value="InterPro"/>
</dbReference>
<evidence type="ECO:0000313" key="4">
    <source>
        <dbReference type="EMBL" id="KJB10056.1"/>
    </source>
</evidence>
<proteinExistence type="inferred from homology"/>
<reference evidence="4 5" key="1">
    <citation type="journal article" date="2012" name="Nature">
        <title>Repeated polyploidization of Gossypium genomes and the evolution of spinnable cotton fibres.</title>
        <authorList>
            <person name="Paterson A.H."/>
            <person name="Wendel J.F."/>
            <person name="Gundlach H."/>
            <person name="Guo H."/>
            <person name="Jenkins J."/>
            <person name="Jin D."/>
            <person name="Llewellyn D."/>
            <person name="Showmaker K.C."/>
            <person name="Shu S."/>
            <person name="Udall J."/>
            <person name="Yoo M.J."/>
            <person name="Byers R."/>
            <person name="Chen W."/>
            <person name="Doron-Faigenboim A."/>
            <person name="Duke M.V."/>
            <person name="Gong L."/>
            <person name="Grimwood J."/>
            <person name="Grover C."/>
            <person name="Grupp K."/>
            <person name="Hu G."/>
            <person name="Lee T.H."/>
            <person name="Li J."/>
            <person name="Lin L."/>
            <person name="Liu T."/>
            <person name="Marler B.S."/>
            <person name="Page J.T."/>
            <person name="Roberts A.W."/>
            <person name="Romanel E."/>
            <person name="Sanders W.S."/>
            <person name="Szadkowski E."/>
            <person name="Tan X."/>
            <person name="Tang H."/>
            <person name="Xu C."/>
            <person name="Wang J."/>
            <person name="Wang Z."/>
            <person name="Zhang D."/>
            <person name="Zhang L."/>
            <person name="Ashrafi H."/>
            <person name="Bedon F."/>
            <person name="Bowers J.E."/>
            <person name="Brubaker C.L."/>
            <person name="Chee P.W."/>
            <person name="Das S."/>
            <person name="Gingle A.R."/>
            <person name="Haigler C.H."/>
            <person name="Harker D."/>
            <person name="Hoffmann L.V."/>
            <person name="Hovav R."/>
            <person name="Jones D.C."/>
            <person name="Lemke C."/>
            <person name="Mansoor S."/>
            <person name="ur Rahman M."/>
            <person name="Rainville L.N."/>
            <person name="Rambani A."/>
            <person name="Reddy U.K."/>
            <person name="Rong J.K."/>
            <person name="Saranga Y."/>
            <person name="Scheffler B.E."/>
            <person name="Scheffler J.A."/>
            <person name="Stelly D.M."/>
            <person name="Triplett B.A."/>
            <person name="Van Deynze A."/>
            <person name="Vaslin M.F."/>
            <person name="Waghmare V.N."/>
            <person name="Walford S.A."/>
            <person name="Wright R.J."/>
            <person name="Zaki E.A."/>
            <person name="Zhang T."/>
            <person name="Dennis E.S."/>
            <person name="Mayer K.F."/>
            <person name="Peterson D.G."/>
            <person name="Rokhsar D.S."/>
            <person name="Wang X."/>
            <person name="Schmutz J."/>
        </authorList>
    </citation>
    <scope>NUCLEOTIDE SEQUENCE [LARGE SCALE GENOMIC DNA]</scope>
</reference>
<name>A0A0D2Q0L2_GOSRA</name>
<accession>A0A0D2Q0L2</accession>
<keyword evidence="3" id="KW-0341">Growth regulation</keyword>
<dbReference type="EMBL" id="CM001740">
    <property type="protein sequence ID" value="KJB10056.1"/>
    <property type="molecule type" value="Genomic_DNA"/>
</dbReference>
<evidence type="ECO:0000256" key="2">
    <source>
        <dbReference type="ARBA" id="ARBA00022473"/>
    </source>
</evidence>
<keyword evidence="5" id="KW-1185">Reference proteome</keyword>
<protein>
    <recommendedName>
        <fullName evidence="6">Auxin-responsive protein</fullName>
    </recommendedName>
</protein>
<sequence>MGFRLPRIVNSKPSLKRSLLSSETTVIKKKRFVVPLSFLKHPSFQNLLSQAKNEFRFNHPMGALIIPCKEEAFINITCNL</sequence>
<keyword evidence="2" id="KW-0217">Developmental protein</keyword>
<comment type="similarity">
    <text evidence="1">Belongs to the ARG7 family.</text>
</comment>
<organism evidence="4 5">
    <name type="scientific">Gossypium raimondii</name>
    <name type="common">Peruvian cotton</name>
    <name type="synonym">Gossypium klotzschianum subsp. raimondii</name>
    <dbReference type="NCBI Taxonomy" id="29730"/>
    <lineage>
        <taxon>Eukaryota</taxon>
        <taxon>Viridiplantae</taxon>
        <taxon>Streptophyta</taxon>
        <taxon>Embryophyta</taxon>
        <taxon>Tracheophyta</taxon>
        <taxon>Spermatophyta</taxon>
        <taxon>Magnoliopsida</taxon>
        <taxon>eudicotyledons</taxon>
        <taxon>Gunneridae</taxon>
        <taxon>Pentapetalae</taxon>
        <taxon>rosids</taxon>
        <taxon>malvids</taxon>
        <taxon>Malvales</taxon>
        <taxon>Malvaceae</taxon>
        <taxon>Malvoideae</taxon>
        <taxon>Gossypium</taxon>
    </lineage>
</organism>
<evidence type="ECO:0008006" key="6">
    <source>
        <dbReference type="Google" id="ProtNLM"/>
    </source>
</evidence>
<evidence type="ECO:0000256" key="3">
    <source>
        <dbReference type="ARBA" id="ARBA00022604"/>
    </source>
</evidence>